<dbReference type="SUPFAM" id="SSF88659">
    <property type="entry name" value="Sigma3 and sigma4 domains of RNA polymerase sigma factors"/>
    <property type="match status" value="1"/>
</dbReference>
<keyword evidence="2" id="KW-0805">Transcription regulation</keyword>
<comment type="caution">
    <text evidence="8">The sequence shown here is derived from an EMBL/GenBank/DDBJ whole genome shotgun (WGS) entry which is preliminary data.</text>
</comment>
<evidence type="ECO:0000259" key="7">
    <source>
        <dbReference type="Pfam" id="PF08281"/>
    </source>
</evidence>
<name>A0ABW1A2N7_9ACTN</name>
<organism evidence="8 9">
    <name type="scientific">Actinomadura rugatobispora</name>
    <dbReference type="NCBI Taxonomy" id="1994"/>
    <lineage>
        <taxon>Bacteria</taxon>
        <taxon>Bacillati</taxon>
        <taxon>Actinomycetota</taxon>
        <taxon>Actinomycetes</taxon>
        <taxon>Streptosporangiales</taxon>
        <taxon>Thermomonosporaceae</taxon>
        <taxon>Actinomadura</taxon>
    </lineage>
</organism>
<evidence type="ECO:0000256" key="4">
    <source>
        <dbReference type="ARBA" id="ARBA00023125"/>
    </source>
</evidence>
<dbReference type="EMBL" id="JBHSON010000037">
    <property type="protein sequence ID" value="MFC5748922.1"/>
    <property type="molecule type" value="Genomic_DNA"/>
</dbReference>
<feature type="domain" description="RNA polymerase sigma factor 70 region 4 type 2" evidence="7">
    <location>
        <begin position="111"/>
        <end position="162"/>
    </location>
</feature>
<protein>
    <submittedName>
        <fullName evidence="8">SigE family RNA polymerase sigma factor</fullName>
    </submittedName>
</protein>
<comment type="similarity">
    <text evidence="1">Belongs to the sigma-70 factor family. ECF subfamily.</text>
</comment>
<proteinExistence type="inferred from homology"/>
<sequence>MNAREARGAEITFEEFVTATAGRLLRTAVFLVYDRHLAEDLLQIAYERVARRWHRIAAGEPEAYARKVLVNLAIDENRRRSRRRDVPAGAAADLERLAGAPAGPGPVPGGDLDEVLRALPVKQRAVVVLRYWCDLNEQEIADALGISRGTVKSHTARAMAALRRHVDAARGEGGGPGA</sequence>
<evidence type="ECO:0000313" key="9">
    <source>
        <dbReference type="Proteomes" id="UP001596074"/>
    </source>
</evidence>
<dbReference type="InterPro" id="IPR014284">
    <property type="entry name" value="RNA_pol_sigma-70_dom"/>
</dbReference>
<dbReference type="PANTHER" id="PTHR43133">
    <property type="entry name" value="RNA POLYMERASE ECF-TYPE SIGMA FACTO"/>
    <property type="match status" value="1"/>
</dbReference>
<dbReference type="NCBIfam" id="TIGR02937">
    <property type="entry name" value="sigma70-ECF"/>
    <property type="match status" value="1"/>
</dbReference>
<dbReference type="Proteomes" id="UP001596074">
    <property type="component" value="Unassembled WGS sequence"/>
</dbReference>
<dbReference type="CDD" id="cd06171">
    <property type="entry name" value="Sigma70_r4"/>
    <property type="match status" value="1"/>
</dbReference>
<evidence type="ECO:0000256" key="2">
    <source>
        <dbReference type="ARBA" id="ARBA00023015"/>
    </source>
</evidence>
<dbReference type="InterPro" id="IPR007627">
    <property type="entry name" value="RNA_pol_sigma70_r2"/>
</dbReference>
<dbReference type="InterPro" id="IPR039425">
    <property type="entry name" value="RNA_pol_sigma-70-like"/>
</dbReference>
<reference evidence="9" key="1">
    <citation type="journal article" date="2019" name="Int. J. Syst. Evol. Microbiol.">
        <title>The Global Catalogue of Microorganisms (GCM) 10K type strain sequencing project: providing services to taxonomists for standard genome sequencing and annotation.</title>
        <authorList>
            <consortium name="The Broad Institute Genomics Platform"/>
            <consortium name="The Broad Institute Genome Sequencing Center for Infectious Disease"/>
            <person name="Wu L."/>
            <person name="Ma J."/>
        </authorList>
    </citation>
    <scope>NUCLEOTIDE SEQUENCE [LARGE SCALE GENOMIC DNA]</scope>
    <source>
        <strain evidence="9">KCTC 42087</strain>
    </source>
</reference>
<dbReference type="InterPro" id="IPR013324">
    <property type="entry name" value="RNA_pol_sigma_r3/r4-like"/>
</dbReference>
<evidence type="ECO:0000256" key="3">
    <source>
        <dbReference type="ARBA" id="ARBA00023082"/>
    </source>
</evidence>
<evidence type="ECO:0000313" key="8">
    <source>
        <dbReference type="EMBL" id="MFC5748922.1"/>
    </source>
</evidence>
<accession>A0ABW1A2N7</accession>
<dbReference type="NCBIfam" id="TIGR02983">
    <property type="entry name" value="SigE-fam_strep"/>
    <property type="match status" value="1"/>
</dbReference>
<dbReference type="Gene3D" id="1.10.10.10">
    <property type="entry name" value="Winged helix-like DNA-binding domain superfamily/Winged helix DNA-binding domain"/>
    <property type="match status" value="1"/>
</dbReference>
<dbReference type="InterPro" id="IPR014325">
    <property type="entry name" value="RNA_pol_sigma-E_actinobac"/>
</dbReference>
<dbReference type="InterPro" id="IPR036388">
    <property type="entry name" value="WH-like_DNA-bd_sf"/>
</dbReference>
<feature type="domain" description="RNA polymerase sigma-70 region 2" evidence="6">
    <location>
        <begin position="17"/>
        <end position="83"/>
    </location>
</feature>
<evidence type="ECO:0000256" key="5">
    <source>
        <dbReference type="ARBA" id="ARBA00023163"/>
    </source>
</evidence>
<dbReference type="InterPro" id="IPR013249">
    <property type="entry name" value="RNA_pol_sigma70_r4_t2"/>
</dbReference>
<keyword evidence="3" id="KW-0731">Sigma factor</keyword>
<keyword evidence="5" id="KW-0804">Transcription</keyword>
<dbReference type="SUPFAM" id="SSF88946">
    <property type="entry name" value="Sigma2 domain of RNA polymerase sigma factors"/>
    <property type="match status" value="1"/>
</dbReference>
<dbReference type="RefSeq" id="WP_378284624.1">
    <property type="nucleotide sequence ID" value="NZ_JBHSON010000037.1"/>
</dbReference>
<dbReference type="Pfam" id="PF08281">
    <property type="entry name" value="Sigma70_r4_2"/>
    <property type="match status" value="1"/>
</dbReference>
<evidence type="ECO:0000256" key="1">
    <source>
        <dbReference type="ARBA" id="ARBA00010641"/>
    </source>
</evidence>
<keyword evidence="4" id="KW-0238">DNA-binding</keyword>
<evidence type="ECO:0000259" key="6">
    <source>
        <dbReference type="Pfam" id="PF04542"/>
    </source>
</evidence>
<dbReference type="PANTHER" id="PTHR43133:SF50">
    <property type="entry name" value="ECF RNA POLYMERASE SIGMA FACTOR SIGM"/>
    <property type="match status" value="1"/>
</dbReference>
<keyword evidence="9" id="KW-1185">Reference proteome</keyword>
<dbReference type="Gene3D" id="1.10.1740.10">
    <property type="match status" value="1"/>
</dbReference>
<dbReference type="Pfam" id="PF04542">
    <property type="entry name" value="Sigma70_r2"/>
    <property type="match status" value="1"/>
</dbReference>
<dbReference type="InterPro" id="IPR013325">
    <property type="entry name" value="RNA_pol_sigma_r2"/>
</dbReference>
<gene>
    <name evidence="8" type="ORF">ACFPZN_25180</name>
</gene>